<feature type="compositionally biased region" description="Basic and acidic residues" evidence="1">
    <location>
        <begin position="242"/>
        <end position="251"/>
    </location>
</feature>
<feature type="transmembrane region" description="Helical" evidence="2">
    <location>
        <begin position="143"/>
        <end position="166"/>
    </location>
</feature>
<keyword evidence="3" id="KW-0808">Transferase</keyword>
<organism evidence="3 4">
    <name type="scientific">Rosa chinensis</name>
    <name type="common">China rose</name>
    <dbReference type="NCBI Taxonomy" id="74649"/>
    <lineage>
        <taxon>Eukaryota</taxon>
        <taxon>Viridiplantae</taxon>
        <taxon>Streptophyta</taxon>
        <taxon>Embryophyta</taxon>
        <taxon>Tracheophyta</taxon>
        <taxon>Spermatophyta</taxon>
        <taxon>Magnoliopsida</taxon>
        <taxon>eudicotyledons</taxon>
        <taxon>Gunneridae</taxon>
        <taxon>Pentapetalae</taxon>
        <taxon>rosids</taxon>
        <taxon>fabids</taxon>
        <taxon>Rosales</taxon>
        <taxon>Rosaceae</taxon>
        <taxon>Rosoideae</taxon>
        <taxon>Rosoideae incertae sedis</taxon>
        <taxon>Rosa</taxon>
    </lineage>
</organism>
<dbReference type="Proteomes" id="UP000238479">
    <property type="component" value="Chromosome 2"/>
</dbReference>
<sequence>MQLICTNMARNKFTGNIPQSLSDMKYLVNLNLSRNLLSGPIGNVFNGLQSLKQLYLQNNQFTPSVVYPVIDMKIQENYGVVPNHFQSIPNLWIGGNGCEVSGNNCPPWDVPLETKARDSEQNTYLPPATQSSVKNSGHKNKKLGIFVTIIGCIVAAAAAIACMAAHQDANNEPPPDQPARLQFSPPRPPERLELDGRFMAGQNFEIIVAGKAYHADTEEKVVKIAKKDQEPEEPPPQVKLDTFIDHVEEDD</sequence>
<name>A0A2P6S267_ROSCH</name>
<keyword evidence="3" id="KW-0723">Serine/threonine-protein kinase</keyword>
<dbReference type="InterPro" id="IPR046959">
    <property type="entry name" value="PRK1-6/SRF4-like"/>
</dbReference>
<comment type="caution">
    <text evidence="3">The sequence shown here is derived from an EMBL/GenBank/DDBJ whole genome shotgun (WGS) entry which is preliminary data.</text>
</comment>
<evidence type="ECO:0000256" key="1">
    <source>
        <dbReference type="SAM" id="MobiDB-lite"/>
    </source>
</evidence>
<accession>A0A2P6S267</accession>
<dbReference type="EMBL" id="PDCK01000040">
    <property type="protein sequence ID" value="PRQ52755.1"/>
    <property type="molecule type" value="Genomic_DNA"/>
</dbReference>
<dbReference type="InterPro" id="IPR032675">
    <property type="entry name" value="LRR_dom_sf"/>
</dbReference>
<feature type="region of interest" description="Disordered" evidence="1">
    <location>
        <begin position="226"/>
        <end position="251"/>
    </location>
</feature>
<evidence type="ECO:0000313" key="3">
    <source>
        <dbReference type="EMBL" id="PRQ52755.1"/>
    </source>
</evidence>
<dbReference type="SUPFAM" id="SSF52058">
    <property type="entry name" value="L domain-like"/>
    <property type="match status" value="1"/>
</dbReference>
<dbReference type="AlphaFoldDB" id="A0A2P6S267"/>
<dbReference type="InterPro" id="IPR001611">
    <property type="entry name" value="Leu-rich_rpt"/>
</dbReference>
<keyword evidence="2" id="KW-0812">Transmembrane</keyword>
<feature type="region of interest" description="Disordered" evidence="1">
    <location>
        <begin position="117"/>
        <end position="137"/>
    </location>
</feature>
<keyword evidence="3" id="KW-0418">Kinase</keyword>
<keyword evidence="4" id="KW-1185">Reference proteome</keyword>
<reference evidence="3 4" key="1">
    <citation type="journal article" date="2018" name="Nat. Genet.">
        <title>The Rosa genome provides new insights in the design of modern roses.</title>
        <authorList>
            <person name="Bendahmane M."/>
        </authorList>
    </citation>
    <scope>NUCLEOTIDE SEQUENCE [LARGE SCALE GENOMIC DNA]</scope>
    <source>
        <strain evidence="4">cv. Old Blush</strain>
    </source>
</reference>
<feature type="region of interest" description="Disordered" evidence="1">
    <location>
        <begin position="168"/>
        <end position="190"/>
    </location>
</feature>
<proteinExistence type="predicted"/>
<protein>
    <submittedName>
        <fullName evidence="3">Putative non-specific serine/threonine protein kinase</fullName>
        <ecNumber evidence="3">2.7.11.1</ecNumber>
    </submittedName>
</protein>
<dbReference type="Gene3D" id="3.80.10.10">
    <property type="entry name" value="Ribonuclease Inhibitor"/>
    <property type="match status" value="1"/>
</dbReference>
<dbReference type="Pfam" id="PF13855">
    <property type="entry name" value="LRR_8"/>
    <property type="match status" value="1"/>
</dbReference>
<evidence type="ECO:0000313" key="4">
    <source>
        <dbReference type="Proteomes" id="UP000238479"/>
    </source>
</evidence>
<evidence type="ECO:0000256" key="2">
    <source>
        <dbReference type="SAM" id="Phobius"/>
    </source>
</evidence>
<keyword evidence="2" id="KW-1133">Transmembrane helix</keyword>
<feature type="compositionally biased region" description="Polar residues" evidence="1">
    <location>
        <begin position="121"/>
        <end position="135"/>
    </location>
</feature>
<gene>
    <name evidence="3" type="ORF">RchiOBHm_Chr2g0158881</name>
</gene>
<dbReference type="Gramene" id="PRQ52755">
    <property type="protein sequence ID" value="PRQ52755"/>
    <property type="gene ID" value="RchiOBHm_Chr2g0158881"/>
</dbReference>
<dbReference type="GO" id="GO:0004674">
    <property type="term" value="F:protein serine/threonine kinase activity"/>
    <property type="evidence" value="ECO:0007669"/>
    <property type="project" value="UniProtKB-KW"/>
</dbReference>
<dbReference type="PANTHER" id="PTHR48007">
    <property type="entry name" value="LEUCINE-RICH REPEAT RECEPTOR-LIKE PROTEIN KINASE PXC1"/>
    <property type="match status" value="1"/>
</dbReference>
<dbReference type="PANTHER" id="PTHR48007:SF34">
    <property type="entry name" value="PROTEIN STRUBBELIG-RECEPTOR FAMILY 8 ISOFORM X1"/>
    <property type="match status" value="1"/>
</dbReference>
<keyword evidence="2" id="KW-0472">Membrane</keyword>
<dbReference type="EC" id="2.7.11.1" evidence="3"/>